<sequence>MDTILEQTRIPENEKERLANLYSYNIIENHDKTGTFQHIVSMAARIFNVPIALVSFVDEMNVVAQANIEMEGAGEFSRDISLCSMAILKNEVTVFENAREEPCLLTNLMVYGNFGLQFYAGAPLKTPGGFNIGVLAIVDKKPRTFSKDEEALLEGLAAIVMEELEERLSVSS</sequence>
<dbReference type="PANTHER" id="PTHR43102:SF2">
    <property type="entry name" value="GAF DOMAIN-CONTAINING PROTEIN"/>
    <property type="match status" value="1"/>
</dbReference>
<feature type="domain" description="GAF" evidence="1">
    <location>
        <begin position="31"/>
        <end position="169"/>
    </location>
</feature>
<gene>
    <name evidence="2" type="ORF">DXT99_12050</name>
</gene>
<dbReference type="InterPro" id="IPR003018">
    <property type="entry name" value="GAF"/>
</dbReference>
<proteinExistence type="predicted"/>
<protein>
    <submittedName>
        <fullName evidence="2">GAF domain-containing protein</fullName>
    </submittedName>
</protein>
<dbReference type="InterPro" id="IPR029016">
    <property type="entry name" value="GAF-like_dom_sf"/>
</dbReference>
<organism evidence="2 3">
    <name type="scientific">Pontibacter diazotrophicus</name>
    <dbReference type="NCBI Taxonomy" id="1400979"/>
    <lineage>
        <taxon>Bacteria</taxon>
        <taxon>Pseudomonadati</taxon>
        <taxon>Bacteroidota</taxon>
        <taxon>Cytophagia</taxon>
        <taxon>Cytophagales</taxon>
        <taxon>Hymenobacteraceae</taxon>
        <taxon>Pontibacter</taxon>
    </lineage>
</organism>
<dbReference type="AlphaFoldDB" id="A0A3D8LC65"/>
<dbReference type="Proteomes" id="UP000256708">
    <property type="component" value="Unassembled WGS sequence"/>
</dbReference>
<dbReference type="EMBL" id="QRGR01000011">
    <property type="protein sequence ID" value="RDV15008.1"/>
    <property type="molecule type" value="Genomic_DNA"/>
</dbReference>
<dbReference type="SUPFAM" id="SSF55781">
    <property type="entry name" value="GAF domain-like"/>
    <property type="match status" value="1"/>
</dbReference>
<dbReference type="OrthoDB" id="9811889at2"/>
<dbReference type="RefSeq" id="WP_115565800.1">
    <property type="nucleotide sequence ID" value="NZ_QRGR01000011.1"/>
</dbReference>
<dbReference type="SMART" id="SM00065">
    <property type="entry name" value="GAF"/>
    <property type="match status" value="1"/>
</dbReference>
<reference evidence="3" key="1">
    <citation type="submission" date="2018-08" db="EMBL/GenBank/DDBJ databases">
        <authorList>
            <person name="Liu Z.-W."/>
            <person name="Du Z.-J."/>
        </authorList>
    </citation>
    <scope>NUCLEOTIDE SEQUENCE [LARGE SCALE GENOMIC DNA]</scope>
    <source>
        <strain evidence="3">H4X</strain>
    </source>
</reference>
<keyword evidence="3" id="KW-1185">Reference proteome</keyword>
<name>A0A3D8LC65_9BACT</name>
<comment type="caution">
    <text evidence="2">The sequence shown here is derived from an EMBL/GenBank/DDBJ whole genome shotgun (WGS) entry which is preliminary data.</text>
</comment>
<dbReference type="Gene3D" id="3.30.450.40">
    <property type="match status" value="1"/>
</dbReference>
<evidence type="ECO:0000313" key="3">
    <source>
        <dbReference type="Proteomes" id="UP000256708"/>
    </source>
</evidence>
<evidence type="ECO:0000259" key="1">
    <source>
        <dbReference type="SMART" id="SM00065"/>
    </source>
</evidence>
<evidence type="ECO:0000313" key="2">
    <source>
        <dbReference type="EMBL" id="RDV15008.1"/>
    </source>
</evidence>
<dbReference type="Pfam" id="PF01590">
    <property type="entry name" value="GAF"/>
    <property type="match status" value="1"/>
</dbReference>
<accession>A0A3D8LC65</accession>
<dbReference type="PANTHER" id="PTHR43102">
    <property type="entry name" value="SLR1143 PROTEIN"/>
    <property type="match status" value="1"/>
</dbReference>